<feature type="compositionally biased region" description="Polar residues" evidence="1">
    <location>
        <begin position="1"/>
        <end position="15"/>
    </location>
</feature>
<dbReference type="OrthoDB" id="3782170at2759"/>
<dbReference type="Proteomes" id="UP000800096">
    <property type="component" value="Unassembled WGS sequence"/>
</dbReference>
<evidence type="ECO:0000313" key="3">
    <source>
        <dbReference type="Proteomes" id="UP000800096"/>
    </source>
</evidence>
<dbReference type="AlphaFoldDB" id="A0A6A5QGW9"/>
<keyword evidence="3" id="KW-1185">Reference proteome</keyword>
<name>A0A6A5QGW9_AMPQU</name>
<proteinExistence type="predicted"/>
<sequence length="276" mass="31077">MASHTIPTSRSTSSLGKGGKATTGMQDLNAVFHQASAFQDLLRFEHDSEDVDPAVAIVQEYARAIRLQFIRTRWSRLGLADWHSEVQIILSARSSMYMGLNIWEPLDDFLDTYIFEMEIQPQSELDARGRKGVKRGLLKQLQETTVRELDNCHKILCDLLEDQLSNWRTLEAKLLTFKKKVELDCEERGSLSLTPTLNEVARLPFSTTFTTPSNVSSISSYTPTLSENLYIVPLEPTSCYTPPPLSDSSSSWTADGIACYTPPPKNYQLVCQPYIC</sequence>
<accession>A0A6A5QGW9</accession>
<reference evidence="2" key="1">
    <citation type="journal article" date="2020" name="Stud. Mycol.">
        <title>101 Dothideomycetes genomes: a test case for predicting lifestyles and emergence of pathogens.</title>
        <authorList>
            <person name="Haridas S."/>
            <person name="Albert R."/>
            <person name="Binder M."/>
            <person name="Bloem J."/>
            <person name="Labutti K."/>
            <person name="Salamov A."/>
            <person name="Andreopoulos B."/>
            <person name="Baker S."/>
            <person name="Barry K."/>
            <person name="Bills G."/>
            <person name="Bluhm B."/>
            <person name="Cannon C."/>
            <person name="Castanera R."/>
            <person name="Culley D."/>
            <person name="Daum C."/>
            <person name="Ezra D."/>
            <person name="Gonzalez J."/>
            <person name="Henrissat B."/>
            <person name="Kuo A."/>
            <person name="Liang C."/>
            <person name="Lipzen A."/>
            <person name="Lutzoni F."/>
            <person name="Magnuson J."/>
            <person name="Mondo S."/>
            <person name="Nolan M."/>
            <person name="Ohm R."/>
            <person name="Pangilinan J."/>
            <person name="Park H.-J."/>
            <person name="Ramirez L."/>
            <person name="Alfaro M."/>
            <person name="Sun H."/>
            <person name="Tritt A."/>
            <person name="Yoshinaga Y."/>
            <person name="Zwiers L.-H."/>
            <person name="Turgeon B."/>
            <person name="Goodwin S."/>
            <person name="Spatafora J."/>
            <person name="Crous P."/>
            <person name="Grigoriev I."/>
        </authorList>
    </citation>
    <scope>NUCLEOTIDE SEQUENCE</scope>
    <source>
        <strain evidence="2">HMLAC05119</strain>
    </source>
</reference>
<protein>
    <submittedName>
        <fullName evidence="2">Uncharacterized protein</fullName>
    </submittedName>
</protein>
<gene>
    <name evidence="2" type="ORF">BDU57DRAFT_298847</name>
</gene>
<organism evidence="2 3">
    <name type="scientific">Ampelomyces quisqualis</name>
    <name type="common">Powdery mildew agent</name>
    <dbReference type="NCBI Taxonomy" id="50730"/>
    <lineage>
        <taxon>Eukaryota</taxon>
        <taxon>Fungi</taxon>
        <taxon>Dikarya</taxon>
        <taxon>Ascomycota</taxon>
        <taxon>Pezizomycotina</taxon>
        <taxon>Dothideomycetes</taxon>
        <taxon>Pleosporomycetidae</taxon>
        <taxon>Pleosporales</taxon>
        <taxon>Pleosporineae</taxon>
        <taxon>Phaeosphaeriaceae</taxon>
        <taxon>Ampelomyces</taxon>
    </lineage>
</organism>
<feature type="region of interest" description="Disordered" evidence="1">
    <location>
        <begin position="1"/>
        <end position="20"/>
    </location>
</feature>
<evidence type="ECO:0000313" key="2">
    <source>
        <dbReference type="EMBL" id="KAF1914612.1"/>
    </source>
</evidence>
<evidence type="ECO:0000256" key="1">
    <source>
        <dbReference type="SAM" id="MobiDB-lite"/>
    </source>
</evidence>
<dbReference type="EMBL" id="ML979137">
    <property type="protein sequence ID" value="KAF1914612.1"/>
    <property type="molecule type" value="Genomic_DNA"/>
</dbReference>